<reference evidence="4" key="1">
    <citation type="journal article" date="2023" name="Mol. Phylogenet. Evol.">
        <title>Genome-scale phylogeny and comparative genomics of the fungal order Sordariales.</title>
        <authorList>
            <person name="Hensen N."/>
            <person name="Bonometti L."/>
            <person name="Westerberg I."/>
            <person name="Brannstrom I.O."/>
            <person name="Guillou S."/>
            <person name="Cros-Aarteil S."/>
            <person name="Calhoun S."/>
            <person name="Haridas S."/>
            <person name="Kuo A."/>
            <person name="Mondo S."/>
            <person name="Pangilinan J."/>
            <person name="Riley R."/>
            <person name="LaButti K."/>
            <person name="Andreopoulos B."/>
            <person name="Lipzen A."/>
            <person name="Chen C."/>
            <person name="Yan M."/>
            <person name="Daum C."/>
            <person name="Ng V."/>
            <person name="Clum A."/>
            <person name="Steindorff A."/>
            <person name="Ohm R.A."/>
            <person name="Martin F."/>
            <person name="Silar P."/>
            <person name="Natvig D.O."/>
            <person name="Lalanne C."/>
            <person name="Gautier V."/>
            <person name="Ament-Velasquez S.L."/>
            <person name="Kruys A."/>
            <person name="Hutchinson M.I."/>
            <person name="Powell A.J."/>
            <person name="Barry K."/>
            <person name="Miller A.N."/>
            <person name="Grigoriev I.V."/>
            <person name="Debuchy R."/>
            <person name="Gladieux P."/>
            <person name="Hiltunen Thoren M."/>
            <person name="Johannesson H."/>
        </authorList>
    </citation>
    <scope>NUCLEOTIDE SEQUENCE [LARGE SCALE GENOMIC DNA]</scope>
    <source>
        <strain evidence="4">CBS 284.82</strain>
    </source>
</reference>
<dbReference type="Gene3D" id="3.40.50.1820">
    <property type="entry name" value="alpha/beta hydrolase"/>
    <property type="match status" value="1"/>
</dbReference>
<sequence>MSFINRLGLGPQAHGDNTGLIVAGTAIATATLLSLLRSYLWPTPPKIVSSPLRSVLPKLSQDEFDKLEYKPDNFPGARDVETPYGSIRVYEWGPLTGDKVVFVHGISTSCITLTKLANALVDEKGCRVMLFDLFGRGYSDNPSDLPHDARLYTSQILIALVSSPDLAWTGPQAFRLIGYSLGGGIAVHFAASFPHLVSSLVLLAPAGLIRPESFGVLTRAVFTSGLVPPRLLAWITRHRLKRPIRSSGKRGTTTTPPPHPNAATTTTTTTTTHKKPDPITASLSETTPLLSDPPTTNTPPSETEADTTLERLVLRTVQWQLTHHAGFIPAFLSTLRHAPMLHQHAAWRKLALRAPGTTAIILGEGDEIIDPVEYAADALPLVGGRERVRWAVVPGGHDFPMTFDREVLGEVYKAWGWEEPH</sequence>
<accession>A0AAN6PM55</accession>
<dbReference type="PRINTS" id="PR00111">
    <property type="entry name" value="ABHYDROLASE"/>
</dbReference>
<organism evidence="3 4">
    <name type="scientific">Parachaetomium inaequale</name>
    <dbReference type="NCBI Taxonomy" id="2588326"/>
    <lineage>
        <taxon>Eukaryota</taxon>
        <taxon>Fungi</taxon>
        <taxon>Dikarya</taxon>
        <taxon>Ascomycota</taxon>
        <taxon>Pezizomycotina</taxon>
        <taxon>Sordariomycetes</taxon>
        <taxon>Sordariomycetidae</taxon>
        <taxon>Sordariales</taxon>
        <taxon>Chaetomiaceae</taxon>
        <taxon>Parachaetomium</taxon>
    </lineage>
</organism>
<feature type="compositionally biased region" description="Low complexity" evidence="1">
    <location>
        <begin position="261"/>
        <end position="271"/>
    </location>
</feature>
<feature type="region of interest" description="Disordered" evidence="1">
    <location>
        <begin position="243"/>
        <end position="306"/>
    </location>
</feature>
<name>A0AAN6PM55_9PEZI</name>
<protein>
    <submittedName>
        <fullName evidence="3">Alpha/Beta hydrolase protein</fullName>
    </submittedName>
</protein>
<dbReference type="PANTHER" id="PTHR43798">
    <property type="entry name" value="MONOACYLGLYCEROL LIPASE"/>
    <property type="match status" value="1"/>
</dbReference>
<dbReference type="SUPFAM" id="SSF53474">
    <property type="entry name" value="alpha/beta-Hydrolases"/>
    <property type="match status" value="1"/>
</dbReference>
<proteinExistence type="predicted"/>
<keyword evidence="3" id="KW-0378">Hydrolase</keyword>
<dbReference type="PANTHER" id="PTHR43798:SF33">
    <property type="entry name" value="HYDROLASE, PUTATIVE (AFU_ORTHOLOGUE AFUA_2G14860)-RELATED"/>
    <property type="match status" value="1"/>
</dbReference>
<dbReference type="InterPro" id="IPR050266">
    <property type="entry name" value="AB_hydrolase_sf"/>
</dbReference>
<feature type="domain" description="AB hydrolase-1" evidence="2">
    <location>
        <begin position="100"/>
        <end position="209"/>
    </location>
</feature>
<keyword evidence="4" id="KW-1185">Reference proteome</keyword>
<dbReference type="GO" id="GO:0016020">
    <property type="term" value="C:membrane"/>
    <property type="evidence" value="ECO:0007669"/>
    <property type="project" value="TreeGrafter"/>
</dbReference>
<gene>
    <name evidence="3" type="ORF">C8A01DRAFT_44564</name>
</gene>
<evidence type="ECO:0000259" key="2">
    <source>
        <dbReference type="Pfam" id="PF00561"/>
    </source>
</evidence>
<dbReference type="EMBL" id="MU854341">
    <property type="protein sequence ID" value="KAK4042433.1"/>
    <property type="molecule type" value="Genomic_DNA"/>
</dbReference>
<dbReference type="InterPro" id="IPR029058">
    <property type="entry name" value="AB_hydrolase_fold"/>
</dbReference>
<evidence type="ECO:0000313" key="3">
    <source>
        <dbReference type="EMBL" id="KAK4042433.1"/>
    </source>
</evidence>
<dbReference type="Pfam" id="PF00561">
    <property type="entry name" value="Abhydrolase_1"/>
    <property type="match status" value="1"/>
</dbReference>
<evidence type="ECO:0000313" key="4">
    <source>
        <dbReference type="Proteomes" id="UP001303115"/>
    </source>
</evidence>
<comment type="caution">
    <text evidence="3">The sequence shown here is derived from an EMBL/GenBank/DDBJ whole genome shotgun (WGS) entry which is preliminary data.</text>
</comment>
<evidence type="ECO:0000256" key="1">
    <source>
        <dbReference type="SAM" id="MobiDB-lite"/>
    </source>
</evidence>
<dbReference type="Proteomes" id="UP001303115">
    <property type="component" value="Unassembled WGS sequence"/>
</dbReference>
<feature type="compositionally biased region" description="Low complexity" evidence="1">
    <location>
        <begin position="282"/>
        <end position="302"/>
    </location>
</feature>
<dbReference type="AlphaFoldDB" id="A0AAN6PM55"/>
<dbReference type="GO" id="GO:0016787">
    <property type="term" value="F:hydrolase activity"/>
    <property type="evidence" value="ECO:0007669"/>
    <property type="project" value="UniProtKB-KW"/>
</dbReference>
<dbReference type="InterPro" id="IPR000073">
    <property type="entry name" value="AB_hydrolase_1"/>
</dbReference>